<reference evidence="1 2" key="1">
    <citation type="submission" date="2013-02" db="EMBL/GenBank/DDBJ databases">
        <title>The Genome Sequence of Acinetobacter sp. ANC 4105.</title>
        <authorList>
            <consortium name="The Broad Institute Genome Sequencing Platform"/>
            <consortium name="The Broad Institute Genome Sequencing Center for Infectious Disease"/>
            <person name="Cerqueira G."/>
            <person name="Feldgarden M."/>
            <person name="Courvalin P."/>
            <person name="Perichon B."/>
            <person name="Grillot-Courvalin C."/>
            <person name="Clermont D."/>
            <person name="Rocha E."/>
            <person name="Yoon E.-J."/>
            <person name="Nemec A."/>
            <person name="Walker B."/>
            <person name="Young S.K."/>
            <person name="Zeng Q."/>
            <person name="Gargeya S."/>
            <person name="Fitzgerald M."/>
            <person name="Haas B."/>
            <person name="Abouelleil A."/>
            <person name="Alvarado L."/>
            <person name="Arachchi H.M."/>
            <person name="Berlin A.M."/>
            <person name="Chapman S.B."/>
            <person name="Dewar J."/>
            <person name="Goldberg J."/>
            <person name="Griggs A."/>
            <person name="Gujja S."/>
            <person name="Hansen M."/>
            <person name="Howarth C."/>
            <person name="Imamovic A."/>
            <person name="Larimer J."/>
            <person name="McCowan C."/>
            <person name="Murphy C."/>
            <person name="Neiman D."/>
            <person name="Pearson M."/>
            <person name="Priest M."/>
            <person name="Roberts A."/>
            <person name="Saif S."/>
            <person name="Shea T."/>
            <person name="Sisk P."/>
            <person name="Sykes S."/>
            <person name="Wortman J."/>
            <person name="Nusbaum C."/>
            <person name="Birren B."/>
        </authorList>
    </citation>
    <scope>NUCLEOTIDE SEQUENCE [LARGE SCALE GENOMIC DNA]</scope>
    <source>
        <strain evidence="1 2">ANC 4105</strain>
    </source>
</reference>
<dbReference type="AlphaFoldDB" id="N9MHL0"/>
<dbReference type="RefSeq" id="WP_005190154.1">
    <property type="nucleotide sequence ID" value="NZ_KB850050.1"/>
</dbReference>
<keyword evidence="2" id="KW-1185">Reference proteome</keyword>
<dbReference type="eggNOG" id="ENOG5031S3E">
    <property type="taxonomic scope" value="Bacteria"/>
</dbReference>
<proteinExistence type="predicted"/>
<dbReference type="EMBL" id="APRL01000013">
    <property type="protein sequence ID" value="ENW92775.1"/>
    <property type="molecule type" value="Genomic_DNA"/>
</dbReference>
<dbReference type="OrthoDB" id="6713516at2"/>
<evidence type="ECO:0000313" key="2">
    <source>
        <dbReference type="Proteomes" id="UP000013261"/>
    </source>
</evidence>
<comment type="caution">
    <text evidence="1">The sequence shown here is derived from an EMBL/GenBank/DDBJ whole genome shotgun (WGS) entry which is preliminary data.</text>
</comment>
<gene>
    <name evidence="1" type="ORF">F904_02718</name>
</gene>
<evidence type="ECO:0000313" key="1">
    <source>
        <dbReference type="EMBL" id="ENW92775.1"/>
    </source>
</evidence>
<protein>
    <submittedName>
        <fullName evidence="1">Uncharacterized protein</fullName>
    </submittedName>
</protein>
<organism evidence="1 2">
    <name type="scientific">Acinetobacter dispersus</name>
    <dbReference type="NCBI Taxonomy" id="70348"/>
    <lineage>
        <taxon>Bacteria</taxon>
        <taxon>Pseudomonadati</taxon>
        <taxon>Pseudomonadota</taxon>
        <taxon>Gammaproteobacteria</taxon>
        <taxon>Moraxellales</taxon>
        <taxon>Moraxellaceae</taxon>
        <taxon>Acinetobacter</taxon>
    </lineage>
</organism>
<accession>N9MHL0</accession>
<dbReference type="Proteomes" id="UP000013261">
    <property type="component" value="Unassembled WGS sequence"/>
</dbReference>
<name>N9MHL0_9GAMM</name>
<sequence>MCVVSSIRNKFEEKLKLNVHTKVYLEHVTFNEVENCYASEVLHDYTLGFLNGLWYQCQLDQLEIDDLVKNLHVGNKLLHSRNQTLDLMIESKTKLKGQLRSVENLLETWKVYVDEQKNSVSPNKDTDRILAMARALERALMGEFMGFPQNAVEFIQQHDFENTKEVIEYAPSTADLCLVTPMGNLIFYKKVDGSFPEVEGRAKTELEVSDYLILEIPELKRLVESIDMIIEYGGIDQCHKEIKWAKKNKWPETTMFKVLEQAIADYEKIYGVNHAG</sequence>
<dbReference type="PATRIC" id="fig|1217703.3.peg.2639"/>
<dbReference type="HOGENOM" id="CLU_1010581_0_0_6"/>